<dbReference type="GO" id="GO:0004672">
    <property type="term" value="F:protein kinase activity"/>
    <property type="evidence" value="ECO:0007669"/>
    <property type="project" value="InterPro"/>
</dbReference>
<accession>A0A183SPY9</accession>
<dbReference type="InterPro" id="IPR011009">
    <property type="entry name" value="Kinase-like_dom_sf"/>
</dbReference>
<evidence type="ECO:0000313" key="4">
    <source>
        <dbReference type="EMBL" id="VDL92672.1"/>
    </source>
</evidence>
<dbReference type="EMBL" id="UYSU01033620">
    <property type="protein sequence ID" value="VDL92672.1"/>
    <property type="molecule type" value="Genomic_DNA"/>
</dbReference>
<protein>
    <submittedName>
        <fullName evidence="6">Protein kinase domain-containing protein</fullName>
    </submittedName>
</protein>
<dbReference type="Gene3D" id="1.10.510.10">
    <property type="entry name" value="Transferase(Phosphotransferase) domain 1"/>
    <property type="match status" value="1"/>
</dbReference>
<feature type="domain" description="Protein kinase" evidence="3">
    <location>
        <begin position="131"/>
        <end position="424"/>
    </location>
</feature>
<dbReference type="InterPro" id="IPR000719">
    <property type="entry name" value="Prot_kinase_dom"/>
</dbReference>
<dbReference type="InterPro" id="IPR050198">
    <property type="entry name" value="Non-receptor_tyrosine_kinases"/>
</dbReference>
<organism evidence="6">
    <name type="scientific">Schistocephalus solidus</name>
    <name type="common">Tapeworm</name>
    <dbReference type="NCBI Taxonomy" id="70667"/>
    <lineage>
        <taxon>Eukaryota</taxon>
        <taxon>Metazoa</taxon>
        <taxon>Spiralia</taxon>
        <taxon>Lophotrochozoa</taxon>
        <taxon>Platyhelminthes</taxon>
        <taxon>Cestoda</taxon>
        <taxon>Eucestoda</taxon>
        <taxon>Diphyllobothriidea</taxon>
        <taxon>Diphyllobothriidae</taxon>
        <taxon>Schistocephalus</taxon>
    </lineage>
</organism>
<keyword evidence="2" id="KW-0067">ATP-binding</keyword>
<dbReference type="OrthoDB" id="4062651at2759"/>
<keyword evidence="1" id="KW-0547">Nucleotide-binding</keyword>
<keyword evidence="5" id="KW-1185">Reference proteome</keyword>
<dbReference type="PANTHER" id="PTHR24418">
    <property type="entry name" value="TYROSINE-PROTEIN KINASE"/>
    <property type="match status" value="1"/>
</dbReference>
<name>A0A183SPY9_SCHSO</name>
<dbReference type="PROSITE" id="PS50011">
    <property type="entry name" value="PROTEIN_KINASE_DOM"/>
    <property type="match status" value="1"/>
</dbReference>
<evidence type="ECO:0000313" key="6">
    <source>
        <dbReference type="WBParaSite" id="SSLN_0000648401-mRNA-1"/>
    </source>
</evidence>
<sequence>MAIPVLLFFAKFKKALHIPSKEKKQISNQWTAIDPEIPPLFDSSDSWAVAVSDGPWDTPEPLFNKGDILNLERKVGERLWMVRNSRTGNSGKVQDDFFTDRPGESMAFDAWQNIGRDESRKQLLVTEFKSGTYILRPGRGREFILWAIVTRMLQMPQLPTGTQVAVKEALGPQTTKESIDEAKLLSTLRHPRILCLLAICCEPNTEPLLLITEFMPKGSLLDFLATAEGRAFSVENLIRILSQAIPATKNSEILCSARFESFIFVNISAFKICEGMAYLEEHKVVHNDLRAANVLIDEDNNVRVADFGLAKILRADDPDINTGLFPIRWTAPEATGTNYIAKSSADIWSFGVLMYEVLSYGGLPYDKLTDDEVLDHVASGERLRNPCKSEWNQGRDLYGVMLRCWHPAPEKRPAFQALKDEPLFAI</sequence>
<gene>
    <name evidence="4" type="ORF">SSLN_LOCUS6287</name>
</gene>
<evidence type="ECO:0000256" key="2">
    <source>
        <dbReference type="ARBA" id="ARBA00022840"/>
    </source>
</evidence>
<dbReference type="GO" id="GO:0005524">
    <property type="term" value="F:ATP binding"/>
    <property type="evidence" value="ECO:0007669"/>
    <property type="project" value="UniProtKB-KW"/>
</dbReference>
<dbReference type="InterPro" id="IPR008266">
    <property type="entry name" value="Tyr_kinase_AS"/>
</dbReference>
<reference evidence="6" key="1">
    <citation type="submission" date="2016-06" db="UniProtKB">
        <authorList>
            <consortium name="WormBaseParasite"/>
        </authorList>
    </citation>
    <scope>IDENTIFICATION</scope>
</reference>
<dbReference type="WBParaSite" id="SSLN_0000648401-mRNA-1">
    <property type="protein sequence ID" value="SSLN_0000648401-mRNA-1"/>
    <property type="gene ID" value="SSLN_0000648401"/>
</dbReference>
<dbReference type="Pfam" id="PF07714">
    <property type="entry name" value="PK_Tyr_Ser-Thr"/>
    <property type="match status" value="1"/>
</dbReference>
<dbReference type="PROSITE" id="PS00109">
    <property type="entry name" value="PROTEIN_KINASE_TYR"/>
    <property type="match status" value="1"/>
</dbReference>
<reference evidence="4 5" key="2">
    <citation type="submission" date="2018-11" db="EMBL/GenBank/DDBJ databases">
        <authorList>
            <consortium name="Pathogen Informatics"/>
        </authorList>
    </citation>
    <scope>NUCLEOTIDE SEQUENCE [LARGE SCALE GENOMIC DNA]</scope>
    <source>
        <strain evidence="4 5">NST_G2</strain>
    </source>
</reference>
<evidence type="ECO:0000256" key="1">
    <source>
        <dbReference type="ARBA" id="ARBA00022741"/>
    </source>
</evidence>
<dbReference type="SUPFAM" id="SSF56112">
    <property type="entry name" value="Protein kinase-like (PK-like)"/>
    <property type="match status" value="1"/>
</dbReference>
<dbReference type="STRING" id="70667.A0A183SPY9"/>
<proteinExistence type="predicted"/>
<evidence type="ECO:0000313" key="5">
    <source>
        <dbReference type="Proteomes" id="UP000275846"/>
    </source>
</evidence>
<evidence type="ECO:0000259" key="3">
    <source>
        <dbReference type="PROSITE" id="PS50011"/>
    </source>
</evidence>
<dbReference type="AlphaFoldDB" id="A0A183SPY9"/>
<dbReference type="InterPro" id="IPR001245">
    <property type="entry name" value="Ser-Thr/Tyr_kinase_cat_dom"/>
</dbReference>
<dbReference type="PRINTS" id="PR00109">
    <property type="entry name" value="TYRKINASE"/>
</dbReference>
<dbReference type="Proteomes" id="UP000275846">
    <property type="component" value="Unassembled WGS sequence"/>
</dbReference>